<dbReference type="PANTHER" id="PTHR10755:SF3">
    <property type="entry name" value="COPROPORPHYRINOGEN OXIDASE"/>
    <property type="match status" value="1"/>
</dbReference>
<gene>
    <name evidence="2" type="ORF">CVIRNUC_007351</name>
</gene>
<dbReference type="Pfam" id="PF01218">
    <property type="entry name" value="Coprogen_oxidas"/>
    <property type="match status" value="1"/>
</dbReference>
<evidence type="ECO:0000256" key="1">
    <source>
        <dbReference type="ARBA" id="ARBA00049102"/>
    </source>
</evidence>
<dbReference type="AlphaFoldDB" id="A0AAV1IAB5"/>
<dbReference type="PANTHER" id="PTHR10755">
    <property type="entry name" value="COPROPORPHYRINOGEN III OXIDASE, MITOCHONDRIAL"/>
    <property type="match status" value="1"/>
</dbReference>
<dbReference type="GO" id="GO:0005737">
    <property type="term" value="C:cytoplasm"/>
    <property type="evidence" value="ECO:0007669"/>
    <property type="project" value="TreeGrafter"/>
</dbReference>
<dbReference type="PRINTS" id="PR00073">
    <property type="entry name" value="COPRGNOXDASE"/>
</dbReference>
<dbReference type="InterPro" id="IPR001260">
    <property type="entry name" value="Coprogen_oxidase_aer"/>
</dbReference>
<protein>
    <recommendedName>
        <fullName evidence="4">Coproporphyrinogen oxidase</fullName>
    </recommendedName>
</protein>
<organism evidence="2 3">
    <name type="scientific">Coccomyxa viridis</name>
    <dbReference type="NCBI Taxonomy" id="1274662"/>
    <lineage>
        <taxon>Eukaryota</taxon>
        <taxon>Viridiplantae</taxon>
        <taxon>Chlorophyta</taxon>
        <taxon>core chlorophytes</taxon>
        <taxon>Trebouxiophyceae</taxon>
        <taxon>Trebouxiophyceae incertae sedis</taxon>
        <taxon>Coccomyxaceae</taxon>
        <taxon>Coccomyxa</taxon>
    </lineage>
</organism>
<comment type="caution">
    <text evidence="2">The sequence shown here is derived from an EMBL/GenBank/DDBJ whole genome shotgun (WGS) entry which is preliminary data.</text>
</comment>
<accession>A0AAV1IAB5</accession>
<evidence type="ECO:0008006" key="4">
    <source>
        <dbReference type="Google" id="ProtNLM"/>
    </source>
</evidence>
<evidence type="ECO:0000313" key="3">
    <source>
        <dbReference type="Proteomes" id="UP001314263"/>
    </source>
</evidence>
<evidence type="ECO:0000313" key="2">
    <source>
        <dbReference type="EMBL" id="CAK0784148.1"/>
    </source>
</evidence>
<dbReference type="GO" id="GO:0004109">
    <property type="term" value="F:coproporphyrinogen oxidase activity"/>
    <property type="evidence" value="ECO:0007669"/>
    <property type="project" value="UniProtKB-EC"/>
</dbReference>
<dbReference type="SUPFAM" id="SSF102886">
    <property type="entry name" value="Coproporphyrinogen III oxidase"/>
    <property type="match status" value="1"/>
</dbReference>
<name>A0AAV1IAB5_9CHLO</name>
<dbReference type="InterPro" id="IPR036406">
    <property type="entry name" value="Coprogen_oxidase_aer_sf"/>
</dbReference>
<reference evidence="2 3" key="1">
    <citation type="submission" date="2023-10" db="EMBL/GenBank/DDBJ databases">
        <authorList>
            <person name="Maclean D."/>
            <person name="Macfadyen A."/>
        </authorList>
    </citation>
    <scope>NUCLEOTIDE SEQUENCE [LARGE SCALE GENOMIC DNA]</scope>
</reference>
<dbReference type="PIRSF" id="PIRSF000166">
    <property type="entry name" value="Coproporphyri_ox"/>
    <property type="match status" value="1"/>
</dbReference>
<sequence>MRVLPLTKPACTLHINHNRHSPALFELPATRGRHVSPVNVTGPDAQPEAFETFLEHTQQQIIQAAEALDGGSRFEHEAWQRPTSSPNPGHGVTAVLEGGTLLEKAAVSTTFVRGTLSAQRARAMSSRGRSIDQEGGQSYSAAALSLVFHPFNPHVPTLRADVRRFEVEGQAWFGGGADLTPAYLCEADAKDFHTFWHERCSRHKAGLYEEYKQWCDEYFYLPAWGEHRGVGGIFFDDLPSSESSLDAEQFVRDVAAGFMPSWQSIAQRGAEKSFTTQQRQWQLQRRGAYVCFNLLYDRGVKFGLESGRPPASGERPTRKKPPGWTVSFPPLVAWSHVAEPEEGTPEAEMLRVLRQPRCWVS</sequence>
<dbReference type="Proteomes" id="UP001314263">
    <property type="component" value="Unassembled WGS sequence"/>
</dbReference>
<dbReference type="GO" id="GO:0006782">
    <property type="term" value="P:protoporphyrinogen IX biosynthetic process"/>
    <property type="evidence" value="ECO:0007669"/>
    <property type="project" value="TreeGrafter"/>
</dbReference>
<dbReference type="Gene3D" id="3.40.1500.10">
    <property type="entry name" value="Coproporphyrinogen III oxidase, aerobic"/>
    <property type="match status" value="1"/>
</dbReference>
<keyword evidence="3" id="KW-1185">Reference proteome</keyword>
<comment type="catalytic activity">
    <reaction evidence="1">
        <text>coproporphyrinogen III + O2 + 2 H(+) = protoporphyrinogen IX + 2 CO2 + 2 H2O</text>
        <dbReference type="Rhea" id="RHEA:18257"/>
        <dbReference type="ChEBI" id="CHEBI:15377"/>
        <dbReference type="ChEBI" id="CHEBI:15378"/>
        <dbReference type="ChEBI" id="CHEBI:15379"/>
        <dbReference type="ChEBI" id="CHEBI:16526"/>
        <dbReference type="ChEBI" id="CHEBI:57307"/>
        <dbReference type="ChEBI" id="CHEBI:57309"/>
        <dbReference type="EC" id="1.3.3.3"/>
    </reaction>
</comment>
<proteinExistence type="predicted"/>
<dbReference type="EMBL" id="CAUYUE010000010">
    <property type="protein sequence ID" value="CAK0784148.1"/>
    <property type="molecule type" value="Genomic_DNA"/>
</dbReference>